<dbReference type="HAMAP" id="MF_00014">
    <property type="entry name" value="Ribosome_mat_RimM"/>
    <property type="match status" value="1"/>
</dbReference>
<feature type="region of interest" description="Disordered" evidence="6">
    <location>
        <begin position="151"/>
        <end position="187"/>
    </location>
</feature>
<feature type="chain" id="PRO_5042278707" evidence="7">
    <location>
        <begin position="26"/>
        <end position="536"/>
    </location>
</feature>
<gene>
    <name evidence="9" type="ORF">X943_003094</name>
</gene>
<evidence type="ECO:0000256" key="4">
    <source>
        <dbReference type="ARBA" id="ARBA00023186"/>
    </source>
</evidence>
<dbReference type="InterPro" id="IPR036976">
    <property type="entry name" value="RimM_N_sf"/>
</dbReference>
<evidence type="ECO:0000259" key="8">
    <source>
        <dbReference type="PROSITE" id="PS50157"/>
    </source>
</evidence>
<dbReference type="PANTHER" id="PTHR33692:SF1">
    <property type="entry name" value="RIBOSOME MATURATION FACTOR RIMM"/>
    <property type="match status" value="1"/>
</dbReference>
<keyword evidence="5" id="KW-0862">Zinc</keyword>
<dbReference type="InterPro" id="IPR009000">
    <property type="entry name" value="Transl_B-barrel_sf"/>
</dbReference>
<organism evidence="9 10">
    <name type="scientific">Babesia divergens</name>
    <dbReference type="NCBI Taxonomy" id="32595"/>
    <lineage>
        <taxon>Eukaryota</taxon>
        <taxon>Sar</taxon>
        <taxon>Alveolata</taxon>
        <taxon>Apicomplexa</taxon>
        <taxon>Aconoidasida</taxon>
        <taxon>Piroplasmida</taxon>
        <taxon>Babesiidae</taxon>
        <taxon>Babesia</taxon>
    </lineage>
</organism>
<reference evidence="9" key="1">
    <citation type="journal article" date="2014" name="Nucleic Acids Res.">
        <title>The evolutionary dynamics of variant antigen genes in Babesia reveal a history of genomic innovation underlying host-parasite interaction.</title>
        <authorList>
            <person name="Jackson A.P."/>
            <person name="Otto T.D."/>
            <person name="Darby A."/>
            <person name="Ramaprasad A."/>
            <person name="Xia D."/>
            <person name="Echaide I.E."/>
            <person name="Farber M."/>
            <person name="Gahlot S."/>
            <person name="Gamble J."/>
            <person name="Gupta D."/>
            <person name="Gupta Y."/>
            <person name="Jackson L."/>
            <person name="Malandrin L."/>
            <person name="Malas T.B."/>
            <person name="Moussa E."/>
            <person name="Nair M."/>
            <person name="Reid A.J."/>
            <person name="Sanders M."/>
            <person name="Sharma J."/>
            <person name="Tracey A."/>
            <person name="Quail M.A."/>
            <person name="Weir W."/>
            <person name="Wastling J.M."/>
            <person name="Hall N."/>
            <person name="Willadsen P."/>
            <person name="Lingelbach K."/>
            <person name="Shiels B."/>
            <person name="Tait A."/>
            <person name="Berriman M."/>
            <person name="Allred D.R."/>
            <person name="Pain A."/>
        </authorList>
    </citation>
    <scope>NUCLEOTIDE SEQUENCE</scope>
    <source>
        <strain evidence="9">1802A</strain>
    </source>
</reference>
<sequence length="536" mass="60880">MLIHGGNSLAVILCFFLLYLCGVCPSDTMYVHPSITELTGVQSFVHNGLIKRGSNTFRRERRSKVFAENDKDEDEEIDDLVIPNPYYKRSKYSKVGFKEGLRKEVESQQERLARTFNIMAPMPKEALVTPRDNDIDPSLVANFEKYLKKRLADDEEKSKSSSNNQSSKKQEKPPKVPKASVPPRKPEKVVRCPNAIILDKSVIFSTPLDEYIVVGKILRPHGLKGHVKVQALCKNPEVRLCEPGYRFLKFPNRDGTVMPIKIEYGRLLDGINSYRLKLEGVDTKDQALRLNGSYLSVSIRDVPPLEEDCYYSRDLLNLDIYLFNDASKTRLGKVVDFRHREDLVSMPKLANLTEDLIEVEMDISLSLKTLKALTERCKEAAEMAQEAQTAAKPKGVSVVTEHDLETADEVIDAEEELINSSMTGVQYVKYYVCSICNKEFTNYGVALKHDRAHEAGVLQDATEPAVASPADDPDNADERIYTIDEYYEKKIKRPVRRFYIPLIKEETIKFVDIPNKSLYVETFTIFLGEDGNKTTV</sequence>
<dbReference type="PANTHER" id="PTHR33692">
    <property type="entry name" value="RIBOSOME MATURATION FACTOR RIMM"/>
    <property type="match status" value="1"/>
</dbReference>
<keyword evidence="4" id="KW-0143">Chaperone</keyword>
<dbReference type="PROSITE" id="PS00028">
    <property type="entry name" value="ZINC_FINGER_C2H2_1"/>
    <property type="match status" value="1"/>
</dbReference>
<evidence type="ECO:0000313" key="9">
    <source>
        <dbReference type="EMBL" id="KAK1933308.1"/>
    </source>
</evidence>
<evidence type="ECO:0000256" key="3">
    <source>
        <dbReference type="ARBA" id="ARBA00022552"/>
    </source>
</evidence>
<protein>
    <submittedName>
        <fullName evidence="9">16S rRNA processing protein RimM domain containing protein</fullName>
    </submittedName>
</protein>
<evidence type="ECO:0000256" key="7">
    <source>
        <dbReference type="SAM" id="SignalP"/>
    </source>
</evidence>
<dbReference type="Gene3D" id="2.40.30.60">
    <property type="entry name" value="RimM"/>
    <property type="match status" value="1"/>
</dbReference>
<dbReference type="AlphaFoldDB" id="A0AAD9LEB7"/>
<evidence type="ECO:0000313" key="10">
    <source>
        <dbReference type="Proteomes" id="UP001195914"/>
    </source>
</evidence>
<dbReference type="GO" id="GO:0005840">
    <property type="term" value="C:ribosome"/>
    <property type="evidence" value="ECO:0007669"/>
    <property type="project" value="InterPro"/>
</dbReference>
<evidence type="ECO:0000256" key="5">
    <source>
        <dbReference type="PROSITE-ProRule" id="PRU00042"/>
    </source>
</evidence>
<reference evidence="9" key="2">
    <citation type="submission" date="2021-05" db="EMBL/GenBank/DDBJ databases">
        <authorList>
            <person name="Pain A."/>
        </authorList>
    </citation>
    <scope>NUCLEOTIDE SEQUENCE</scope>
    <source>
        <strain evidence="9">1802A</strain>
    </source>
</reference>
<comment type="caution">
    <text evidence="9">The sequence shown here is derived from an EMBL/GenBank/DDBJ whole genome shotgun (WGS) entry which is preliminary data.</text>
</comment>
<keyword evidence="2" id="KW-0690">Ribosome biogenesis</keyword>
<evidence type="ECO:0000256" key="6">
    <source>
        <dbReference type="SAM" id="MobiDB-lite"/>
    </source>
</evidence>
<dbReference type="GO" id="GO:0008270">
    <property type="term" value="F:zinc ion binding"/>
    <property type="evidence" value="ECO:0007669"/>
    <property type="project" value="UniProtKB-KW"/>
</dbReference>
<keyword evidence="10" id="KW-1185">Reference proteome</keyword>
<dbReference type="GO" id="GO:0043022">
    <property type="term" value="F:ribosome binding"/>
    <property type="evidence" value="ECO:0007669"/>
    <property type="project" value="InterPro"/>
</dbReference>
<evidence type="ECO:0000256" key="1">
    <source>
        <dbReference type="ARBA" id="ARBA00022490"/>
    </source>
</evidence>
<dbReference type="SUPFAM" id="SSF50447">
    <property type="entry name" value="Translation proteins"/>
    <property type="match status" value="1"/>
</dbReference>
<keyword evidence="5" id="KW-0863">Zinc-finger</keyword>
<keyword evidence="1" id="KW-0963">Cytoplasm</keyword>
<dbReference type="GO" id="GO:0006364">
    <property type="term" value="P:rRNA processing"/>
    <property type="evidence" value="ECO:0007669"/>
    <property type="project" value="UniProtKB-KW"/>
</dbReference>
<feature type="signal peptide" evidence="7">
    <location>
        <begin position="1"/>
        <end position="25"/>
    </location>
</feature>
<accession>A0AAD9LEB7</accession>
<dbReference type="NCBIfam" id="TIGR02273">
    <property type="entry name" value="16S_RimM"/>
    <property type="match status" value="1"/>
</dbReference>
<feature type="domain" description="C2H2-type" evidence="8">
    <location>
        <begin position="431"/>
        <end position="453"/>
    </location>
</feature>
<keyword evidence="7" id="KW-0732">Signal</keyword>
<dbReference type="Proteomes" id="UP001195914">
    <property type="component" value="Unassembled WGS sequence"/>
</dbReference>
<dbReference type="InterPro" id="IPR011961">
    <property type="entry name" value="RimM"/>
</dbReference>
<keyword evidence="5" id="KW-0479">Metal-binding</keyword>
<keyword evidence="3" id="KW-0698">rRNA processing</keyword>
<proteinExistence type="inferred from homology"/>
<evidence type="ECO:0000256" key="2">
    <source>
        <dbReference type="ARBA" id="ARBA00022517"/>
    </source>
</evidence>
<dbReference type="Pfam" id="PF01782">
    <property type="entry name" value="RimM"/>
    <property type="match status" value="1"/>
</dbReference>
<dbReference type="EMBL" id="JAHBMH010000073">
    <property type="protein sequence ID" value="KAK1933308.1"/>
    <property type="molecule type" value="Genomic_DNA"/>
</dbReference>
<name>A0AAD9LEB7_BABDI</name>
<dbReference type="InterPro" id="IPR013087">
    <property type="entry name" value="Znf_C2H2_type"/>
</dbReference>
<dbReference type="PROSITE" id="PS50157">
    <property type="entry name" value="ZINC_FINGER_C2H2_2"/>
    <property type="match status" value="1"/>
</dbReference>
<dbReference type="InterPro" id="IPR002676">
    <property type="entry name" value="RimM_N"/>
</dbReference>